<dbReference type="PROSITE" id="PS51253">
    <property type="entry name" value="HTH_CENPB"/>
    <property type="match status" value="1"/>
</dbReference>
<keyword evidence="3" id="KW-0378">Hydrolase</keyword>
<accession>A0A4Y2H323</accession>
<dbReference type="GO" id="GO:0003677">
    <property type="term" value="F:DNA binding"/>
    <property type="evidence" value="ECO:0007669"/>
    <property type="project" value="UniProtKB-KW"/>
</dbReference>
<feature type="domain" description="HTH CENPB-type" evidence="7">
    <location>
        <begin position="65"/>
        <end position="138"/>
    </location>
</feature>
<dbReference type="InterPro" id="IPR004875">
    <property type="entry name" value="DDE_SF_endonuclease_dom"/>
</dbReference>
<dbReference type="GO" id="GO:0046872">
    <property type="term" value="F:metal ion binding"/>
    <property type="evidence" value="ECO:0007669"/>
    <property type="project" value="UniProtKB-KW"/>
</dbReference>
<dbReference type="InterPro" id="IPR006600">
    <property type="entry name" value="HTH_CenpB_DNA-bd_dom"/>
</dbReference>
<comment type="caution">
    <text evidence="8">The sequence shown here is derived from an EMBL/GenBank/DDBJ whole genome shotgun (WGS) entry which is preliminary data.</text>
</comment>
<organism evidence="8 9">
    <name type="scientific">Araneus ventricosus</name>
    <name type="common">Orbweaver spider</name>
    <name type="synonym">Epeira ventricosa</name>
    <dbReference type="NCBI Taxonomy" id="182803"/>
    <lineage>
        <taxon>Eukaryota</taxon>
        <taxon>Metazoa</taxon>
        <taxon>Ecdysozoa</taxon>
        <taxon>Arthropoda</taxon>
        <taxon>Chelicerata</taxon>
        <taxon>Arachnida</taxon>
        <taxon>Araneae</taxon>
        <taxon>Araneomorphae</taxon>
        <taxon>Entelegynae</taxon>
        <taxon>Araneoidea</taxon>
        <taxon>Araneidae</taxon>
        <taxon>Araneus</taxon>
    </lineage>
</organism>
<evidence type="ECO:0000313" key="9">
    <source>
        <dbReference type="Proteomes" id="UP000499080"/>
    </source>
</evidence>
<dbReference type="GO" id="GO:0005634">
    <property type="term" value="C:nucleus"/>
    <property type="evidence" value="ECO:0007669"/>
    <property type="project" value="TreeGrafter"/>
</dbReference>
<keyword evidence="5" id="KW-0238">DNA-binding</keyword>
<dbReference type="InterPro" id="IPR023214">
    <property type="entry name" value="HAD_sf"/>
</dbReference>
<dbReference type="PANTHER" id="PTHR19303:SF73">
    <property type="entry name" value="PROTEIN PDC2"/>
    <property type="match status" value="1"/>
</dbReference>
<keyword evidence="4" id="KW-0460">Magnesium</keyword>
<dbReference type="Pfam" id="PF03184">
    <property type="entry name" value="DDE_1"/>
    <property type="match status" value="1"/>
</dbReference>
<dbReference type="PANTHER" id="PTHR19303">
    <property type="entry name" value="TRANSPOSON"/>
    <property type="match status" value="1"/>
</dbReference>
<evidence type="ECO:0000256" key="4">
    <source>
        <dbReference type="ARBA" id="ARBA00022842"/>
    </source>
</evidence>
<keyword evidence="9" id="KW-1185">Reference proteome</keyword>
<dbReference type="SUPFAM" id="SSF56784">
    <property type="entry name" value="HAD-like"/>
    <property type="match status" value="1"/>
</dbReference>
<dbReference type="Gene3D" id="1.10.10.60">
    <property type="entry name" value="Homeodomain-like"/>
    <property type="match status" value="1"/>
</dbReference>
<dbReference type="GO" id="GO:0016787">
    <property type="term" value="F:hydrolase activity"/>
    <property type="evidence" value="ECO:0007669"/>
    <property type="project" value="UniProtKB-KW"/>
</dbReference>
<evidence type="ECO:0000256" key="3">
    <source>
        <dbReference type="ARBA" id="ARBA00022801"/>
    </source>
</evidence>
<sequence length="257" mass="29451">METPFSAENDDSRSESASSTTQSRRYYRATHHRVFVNRSLHLAKIKFFGFDMDYTLAQYSNPEYEALQFRLIVDRLITIGYPDQIKDFEYDSTFPISGPLLMKKAQDILKKLNVECDASFSPGWLHKFKLRHGITGKTVSGESGDVDCETVDDWIQNQLLDLIKDYEQKDIFNADETGLLYNHLPSKTLAIKSDTCCGGKKSKVQLTVLCANADGYKKLPPLIIGKPKNPRYFKNVKTLPTKHLSNKKFMDDHVFLY</sequence>
<evidence type="ECO:0000313" key="8">
    <source>
        <dbReference type="EMBL" id="GBM59485.1"/>
    </source>
</evidence>
<dbReference type="Gene3D" id="3.40.50.1000">
    <property type="entry name" value="HAD superfamily/HAD-like"/>
    <property type="match status" value="1"/>
</dbReference>
<dbReference type="InterPro" id="IPR008380">
    <property type="entry name" value="HAD-SF_hydro_IG_5-nucl"/>
</dbReference>
<reference evidence="8 9" key="1">
    <citation type="journal article" date="2019" name="Sci. Rep.">
        <title>Orb-weaving spider Araneus ventricosus genome elucidates the spidroin gene catalogue.</title>
        <authorList>
            <person name="Kono N."/>
            <person name="Nakamura H."/>
            <person name="Ohtoshi R."/>
            <person name="Moran D.A.P."/>
            <person name="Shinohara A."/>
            <person name="Yoshida Y."/>
            <person name="Fujiwara M."/>
            <person name="Mori M."/>
            <person name="Tomita M."/>
            <person name="Arakawa K."/>
        </authorList>
    </citation>
    <scope>NUCLEOTIDE SEQUENCE [LARGE SCALE GENOMIC DNA]</scope>
</reference>
<dbReference type="Proteomes" id="UP000499080">
    <property type="component" value="Unassembled WGS sequence"/>
</dbReference>
<evidence type="ECO:0000256" key="2">
    <source>
        <dbReference type="ARBA" id="ARBA00022723"/>
    </source>
</evidence>
<dbReference type="OrthoDB" id="9909311at2759"/>
<dbReference type="InterPro" id="IPR050863">
    <property type="entry name" value="CenT-Element_Derived"/>
</dbReference>
<keyword evidence="2" id="KW-0479">Metal-binding</keyword>
<gene>
    <name evidence="8" type="primary">NT5C2_0</name>
    <name evidence="8" type="ORF">AVEN_240581_1</name>
</gene>
<evidence type="ECO:0000259" key="7">
    <source>
        <dbReference type="PROSITE" id="PS51253"/>
    </source>
</evidence>
<name>A0A4Y2H323_ARAVE</name>
<evidence type="ECO:0000256" key="1">
    <source>
        <dbReference type="ARBA" id="ARBA00009589"/>
    </source>
</evidence>
<protein>
    <submittedName>
        <fullName evidence="8">Cytosolic purine 5'-nucleotidase</fullName>
    </submittedName>
</protein>
<dbReference type="EMBL" id="BGPR01001684">
    <property type="protein sequence ID" value="GBM59485.1"/>
    <property type="molecule type" value="Genomic_DNA"/>
</dbReference>
<dbReference type="InterPro" id="IPR036412">
    <property type="entry name" value="HAD-like_sf"/>
</dbReference>
<evidence type="ECO:0000256" key="6">
    <source>
        <dbReference type="SAM" id="MobiDB-lite"/>
    </source>
</evidence>
<dbReference type="AlphaFoldDB" id="A0A4Y2H323"/>
<proteinExistence type="inferred from homology"/>
<comment type="similarity">
    <text evidence="1">Belongs to the 5'(3')-deoxyribonucleotidase family.</text>
</comment>
<evidence type="ECO:0000256" key="5">
    <source>
        <dbReference type="ARBA" id="ARBA00023125"/>
    </source>
</evidence>
<dbReference type="Pfam" id="PF05761">
    <property type="entry name" value="5_nucleotid"/>
    <property type="match status" value="1"/>
</dbReference>
<feature type="compositionally biased region" description="Low complexity" evidence="6">
    <location>
        <begin position="15"/>
        <end position="24"/>
    </location>
</feature>
<feature type="region of interest" description="Disordered" evidence="6">
    <location>
        <begin position="1"/>
        <end position="24"/>
    </location>
</feature>